<sequence>MGYEEKILFGLDNIRVCKMSNDSIPIKILGAISVEVEVKQQYKYLYVRGRKRVKINGAIECTGKLRLLGLTSLEQNLIFGHIESEGVAVGENSNSPNLRLLFSREKANGHKIFYCIYNVVFDLSSIDANTTKETMSEDVVEINFEGLKDDNTNLTYYSIDTETCDKNVIDNWFKKIQYPKEVKR</sequence>
<name>A0A069AF03_CLODI</name>
<proteinExistence type="predicted"/>
<evidence type="ECO:0000313" key="2">
    <source>
        <dbReference type="EMBL" id="CDS87334.1"/>
    </source>
</evidence>
<organism evidence="1">
    <name type="scientific">Clostridioides difficile</name>
    <name type="common">Peptoclostridium difficile</name>
    <dbReference type="NCBI Taxonomy" id="1496"/>
    <lineage>
        <taxon>Bacteria</taxon>
        <taxon>Bacillati</taxon>
        <taxon>Bacillota</taxon>
        <taxon>Clostridia</taxon>
        <taxon>Peptostreptococcales</taxon>
        <taxon>Peptostreptococcaceae</taxon>
        <taxon>Clostridioides</taxon>
    </lineage>
</organism>
<gene>
    <name evidence="3" type="ORF">BN1095_920047</name>
    <name evidence="2" type="ORF">BN1096_610145</name>
    <name evidence="1" type="ORF">BN1097_610094</name>
</gene>
<evidence type="ECO:0000313" key="3">
    <source>
        <dbReference type="EMBL" id="CDT82092.1"/>
    </source>
</evidence>
<dbReference type="RefSeq" id="WP_021366649.1">
    <property type="nucleotide sequence ID" value="NZ_BBYB01000195.1"/>
</dbReference>
<dbReference type="EMBL" id="LK933537">
    <property type="protein sequence ID" value="CDT82092.1"/>
    <property type="molecule type" value="Genomic_DNA"/>
</dbReference>
<dbReference type="EMBL" id="LK932400">
    <property type="protein sequence ID" value="CDS87020.1"/>
    <property type="molecule type" value="Genomic_DNA"/>
</dbReference>
<protein>
    <submittedName>
        <fullName evidence="1">Putative Phage major tail protein, Phi13 family</fullName>
    </submittedName>
</protein>
<dbReference type="InterPro" id="IPR006490">
    <property type="entry name" value="Maj_tail_phi13"/>
</dbReference>
<evidence type="ECO:0000313" key="1">
    <source>
        <dbReference type="EMBL" id="CDS87020.1"/>
    </source>
</evidence>
<dbReference type="AlphaFoldDB" id="A0A069AF03"/>
<dbReference type="NCBIfam" id="TIGR01603">
    <property type="entry name" value="maj_tail_phi13"/>
    <property type="match status" value="1"/>
</dbReference>
<accession>A0A069AF03</accession>
<reference evidence="1" key="1">
    <citation type="submission" date="2014-07" db="EMBL/GenBank/DDBJ databases">
        <authorList>
            <person name="Monot Marc"/>
        </authorList>
    </citation>
    <scope>NUCLEOTIDE SEQUENCE</scope>
    <source>
        <strain evidence="3">7032989</strain>
        <strain evidence="1">7032994</strain>
    </source>
</reference>
<dbReference type="EMBL" id="LK932515">
    <property type="protein sequence ID" value="CDS87334.1"/>
    <property type="molecule type" value="Genomic_DNA"/>
</dbReference>